<dbReference type="InterPro" id="IPR027995">
    <property type="entry name" value="Galactosyl_T_N"/>
</dbReference>
<dbReference type="CDD" id="cd00899">
    <property type="entry name" value="b4GalT"/>
    <property type="match status" value="1"/>
</dbReference>
<evidence type="ECO:0000256" key="8">
    <source>
        <dbReference type="ARBA" id="ARBA00022989"/>
    </source>
</evidence>
<dbReference type="GO" id="GO:0016020">
    <property type="term" value="C:membrane"/>
    <property type="evidence" value="ECO:0007669"/>
    <property type="project" value="UniProtKB-SubCell"/>
</dbReference>
<evidence type="ECO:0000256" key="9">
    <source>
        <dbReference type="ARBA" id="ARBA00023136"/>
    </source>
</evidence>
<dbReference type="Pfam" id="PF02709">
    <property type="entry name" value="Glyco_transf_7C"/>
    <property type="match status" value="1"/>
</dbReference>
<dbReference type="KEGG" id="bfo:118420475"/>
<proteinExistence type="inferred from homology"/>
<sequence>MSTAGIAEKGVQGEVKMVRLTRCFSRRKWNAVLLIVLSVVLLLRLLHQTSGKHLLKDEGEPNEFPDDQSNDVKNSRTEAIMAAFRDSSEDDQPLMNVEDDIVDTNLSLSNETDDQEVGEESAVLGDPWMDMLDNVKVGGKWAPDTNVWEKIAIVVPYRGRRAHLKMFLLYMHPFLQRQGRDYAIYVIGQRGQELKFCKGILYNIGFISVLKDGDYDCIIFHDVDLIPEDDRNIYTCGDTPRHLSVAVDKFNYKLPYKNIFGGVVAMTPAQYRLLNGYSNLFCGWGGEDDDMYKRMHKHKLEISRPDEDIGRYTMFQHELGDENKQRFNLLKTSDLRADKDGLNNVGKVRAKITSMSRQRLFTHIVVNVGKRYHRKHRM</sequence>
<comment type="pathway">
    <text evidence="2 11">Protein modification; protein glycosylation.</text>
</comment>
<name>A0A9J7LJ77_BRAFL</name>
<dbReference type="SUPFAM" id="SSF53448">
    <property type="entry name" value="Nucleotide-diphospho-sugar transferases"/>
    <property type="match status" value="1"/>
</dbReference>
<dbReference type="RefSeq" id="XP_035683193.1">
    <property type="nucleotide sequence ID" value="XM_035827300.1"/>
</dbReference>
<dbReference type="EC" id="2.4.1.-" evidence="11"/>
<dbReference type="AlphaFoldDB" id="A0A9J7LJ77"/>
<keyword evidence="9 11" id="KW-0472">Membrane</keyword>
<evidence type="ECO:0000256" key="10">
    <source>
        <dbReference type="ARBA" id="ARBA00023180"/>
    </source>
</evidence>
<evidence type="ECO:0000259" key="12">
    <source>
        <dbReference type="Pfam" id="PF02709"/>
    </source>
</evidence>
<evidence type="ECO:0000256" key="11">
    <source>
        <dbReference type="RuleBase" id="RU368121"/>
    </source>
</evidence>
<dbReference type="Gene3D" id="3.90.550.10">
    <property type="entry name" value="Spore Coat Polysaccharide Biosynthesis Protein SpsA, Chain A"/>
    <property type="match status" value="1"/>
</dbReference>
<feature type="transmembrane region" description="Helical" evidence="11">
    <location>
        <begin position="29"/>
        <end position="46"/>
    </location>
</feature>
<gene>
    <name evidence="15" type="primary">LOC118420475</name>
</gene>
<comment type="similarity">
    <text evidence="3 11">Belongs to the glycosyltransferase 7 family.</text>
</comment>
<evidence type="ECO:0000256" key="2">
    <source>
        <dbReference type="ARBA" id="ARBA00004922"/>
    </source>
</evidence>
<keyword evidence="10 11" id="KW-0325">Glycoprotein</keyword>
<keyword evidence="8 11" id="KW-1133">Transmembrane helix</keyword>
<evidence type="ECO:0000256" key="6">
    <source>
        <dbReference type="ARBA" id="ARBA00022692"/>
    </source>
</evidence>
<dbReference type="InterPro" id="IPR003859">
    <property type="entry name" value="Galactosyl_T"/>
</dbReference>
<reference evidence="15" key="2">
    <citation type="submission" date="2025-08" db="UniProtKB">
        <authorList>
            <consortium name="RefSeq"/>
        </authorList>
    </citation>
    <scope>IDENTIFICATION</scope>
    <source>
        <strain evidence="15">S238N-H82</strain>
        <tissue evidence="15">Testes</tissue>
    </source>
</reference>
<evidence type="ECO:0000313" key="14">
    <source>
        <dbReference type="Proteomes" id="UP000001554"/>
    </source>
</evidence>
<dbReference type="InterPro" id="IPR029044">
    <property type="entry name" value="Nucleotide-diphossugar_trans"/>
</dbReference>
<evidence type="ECO:0000259" key="13">
    <source>
        <dbReference type="Pfam" id="PF13733"/>
    </source>
</evidence>
<reference evidence="14" key="1">
    <citation type="journal article" date="2020" name="Nat. Ecol. Evol.">
        <title>Deeply conserved synteny resolves early events in vertebrate evolution.</title>
        <authorList>
            <person name="Simakov O."/>
            <person name="Marletaz F."/>
            <person name="Yue J.X."/>
            <person name="O'Connell B."/>
            <person name="Jenkins J."/>
            <person name="Brandt A."/>
            <person name="Calef R."/>
            <person name="Tung C.H."/>
            <person name="Huang T.K."/>
            <person name="Schmutz J."/>
            <person name="Satoh N."/>
            <person name="Yu J.K."/>
            <person name="Putnam N.H."/>
            <person name="Green R.E."/>
            <person name="Rokhsar D.S."/>
        </authorList>
    </citation>
    <scope>NUCLEOTIDE SEQUENCE [LARGE SCALE GENOMIC DNA]</scope>
    <source>
        <strain evidence="14">S238N-H82</strain>
    </source>
</reference>
<evidence type="ECO:0000256" key="3">
    <source>
        <dbReference type="ARBA" id="ARBA00005735"/>
    </source>
</evidence>
<comment type="function">
    <text evidence="11">Catalyses the transfer of galactose onto proteins or lipids.</text>
</comment>
<keyword evidence="5 11" id="KW-0808">Transferase</keyword>
<feature type="domain" description="Galactosyltransferase C-terminal" evidence="12">
    <location>
        <begin position="241"/>
        <end position="318"/>
    </location>
</feature>
<dbReference type="Proteomes" id="UP000001554">
    <property type="component" value="Chromosome 8"/>
</dbReference>
<dbReference type="GeneID" id="118420475"/>
<dbReference type="Pfam" id="PF13733">
    <property type="entry name" value="Glyco_transf_7N"/>
    <property type="match status" value="1"/>
</dbReference>
<dbReference type="InterPro" id="IPR027791">
    <property type="entry name" value="Galactosyl_T_C"/>
</dbReference>
<dbReference type="PRINTS" id="PR02050">
    <property type="entry name" value="B14GALTRFASE"/>
</dbReference>
<evidence type="ECO:0000256" key="1">
    <source>
        <dbReference type="ARBA" id="ARBA00004606"/>
    </source>
</evidence>
<dbReference type="OrthoDB" id="10038994at2759"/>
<comment type="subcellular location">
    <subcellularLocation>
        <location evidence="1">Membrane</location>
        <topology evidence="1">Single-pass type II membrane protein</topology>
    </subcellularLocation>
</comment>
<keyword evidence="14" id="KW-1185">Reference proteome</keyword>
<dbReference type="PANTHER" id="PTHR19300">
    <property type="entry name" value="BETA-1,4-GALACTOSYLTRANSFERASE"/>
    <property type="match status" value="1"/>
</dbReference>
<dbReference type="PANTHER" id="PTHR19300:SF57">
    <property type="entry name" value="BETA-1,4-N-ACETYLGALACTOSAMINYLTRANSFERASE"/>
    <property type="match status" value="1"/>
</dbReference>
<evidence type="ECO:0000313" key="15">
    <source>
        <dbReference type="RefSeq" id="XP_035683193.1"/>
    </source>
</evidence>
<evidence type="ECO:0000256" key="4">
    <source>
        <dbReference type="ARBA" id="ARBA00022676"/>
    </source>
</evidence>
<organism evidence="14 15">
    <name type="scientific">Branchiostoma floridae</name>
    <name type="common">Florida lancelet</name>
    <name type="synonym">Amphioxus</name>
    <dbReference type="NCBI Taxonomy" id="7739"/>
    <lineage>
        <taxon>Eukaryota</taxon>
        <taxon>Metazoa</taxon>
        <taxon>Chordata</taxon>
        <taxon>Cephalochordata</taxon>
        <taxon>Leptocardii</taxon>
        <taxon>Amphioxiformes</taxon>
        <taxon>Branchiostomatidae</taxon>
        <taxon>Branchiostoma</taxon>
    </lineage>
</organism>
<keyword evidence="7 11" id="KW-0735">Signal-anchor</keyword>
<protein>
    <recommendedName>
        <fullName evidence="11">Beta-1,4-galactosyltransferase</fullName>
        <ecNumber evidence="11">2.4.1.-</ecNumber>
    </recommendedName>
</protein>
<dbReference type="GO" id="GO:0008378">
    <property type="term" value="F:galactosyltransferase activity"/>
    <property type="evidence" value="ECO:0000318"/>
    <property type="project" value="GO_Central"/>
</dbReference>
<dbReference type="GO" id="GO:0005794">
    <property type="term" value="C:Golgi apparatus"/>
    <property type="evidence" value="ECO:0000318"/>
    <property type="project" value="GO_Central"/>
</dbReference>
<dbReference type="OMA" id="GEQPRHF"/>
<feature type="domain" description="Galactosyltransferase N-terminal" evidence="13">
    <location>
        <begin position="133"/>
        <end position="236"/>
    </location>
</feature>
<keyword evidence="4 11" id="KW-0328">Glycosyltransferase</keyword>
<dbReference type="GO" id="GO:0005975">
    <property type="term" value="P:carbohydrate metabolic process"/>
    <property type="evidence" value="ECO:0007669"/>
    <property type="project" value="InterPro"/>
</dbReference>
<keyword evidence="6 11" id="KW-0812">Transmembrane</keyword>
<accession>A0A9J7LJ77</accession>
<evidence type="ECO:0000256" key="7">
    <source>
        <dbReference type="ARBA" id="ARBA00022968"/>
    </source>
</evidence>
<evidence type="ECO:0000256" key="5">
    <source>
        <dbReference type="ARBA" id="ARBA00022679"/>
    </source>
</evidence>